<feature type="compositionally biased region" description="Basic and acidic residues" evidence="1">
    <location>
        <begin position="355"/>
        <end position="372"/>
    </location>
</feature>
<accession>S8E6P9</accession>
<dbReference type="Pfam" id="PF24756">
    <property type="entry name" value="THD_CWZF3-5-7"/>
    <property type="match status" value="1"/>
</dbReference>
<feature type="domain" description="CWZF3/5/7 THD" evidence="2">
    <location>
        <begin position="470"/>
        <end position="700"/>
    </location>
</feature>
<dbReference type="InterPro" id="IPR056406">
    <property type="entry name" value="THD_CWZF3/5/7"/>
</dbReference>
<dbReference type="EMBL" id="AUSU01001228">
    <property type="protein sequence ID" value="EPS71523.1"/>
    <property type="molecule type" value="Genomic_DNA"/>
</dbReference>
<name>S8E6P9_9LAMI</name>
<sequence>MNRCDISEDETTAAVYALFPAPVPETLQHLQGSANGNVAAGISDGTGPRKKARKKPVQQLDGFDDEEAKEVKNGIDMACKFLSNPDNQMKNLPGNESLTEKGFKNGKAAAKKIKLKHFGDTQHSASGQDNSRDLVVREAKLKKHRDDNDFQTFRGIHGDETERSNATEARVVRSLKREAGSSYDASVKERKKLSLLRPREQLTAKDIDELKKDLGFEQISAAANSSSSTPFDCAKSKGSPQESVSSFPMRKFRPKQALPVALDKVESKFDDPPNISHVMRFSKAMPKERPSCPAVDSGVETLKERRDGNGSHCASKNEVTTDAVCTLPDTIRKSSQDGTTPVKRGSMKPDCIRKERNARREDCDQPVDRGSDPMKQSRQNCNLDLPLENRESASHLCSSGSIESLKCCSTTSGLLDACAPGDTPKLLTVGLPHETTSRPADIPVAPEPCLKNGNARGVSASFSLKKSEEVLREAEELRSHADLIKNSGFDSESHYEYFKAGLKFLHGASLLEDCSGDGRKRMEINLMQTYGIAAKLFKTCGYEYEKSREMAAAALAYKCMEVAYLKLVYYKSSNSSKLWHELQSILLMFPQDESPSSSASDVDNFNNLALGEKAASKATDGSHTIFARSQSNFVRLLDFTRDANYGMEAVKKAHETFASAVAETKKNGDALASVKSVIDLSFHNVEELVALVSLALNDINSQPID</sequence>
<dbReference type="PANTHER" id="PTHR46524:SF12">
    <property type="entry name" value="CW-TYPE DOMAIN-CONTAINING PROTEIN"/>
    <property type="match status" value="1"/>
</dbReference>
<dbReference type="InterPro" id="IPR055300">
    <property type="entry name" value="CWZF3/5/7"/>
</dbReference>
<feature type="region of interest" description="Disordered" evidence="1">
    <location>
        <begin position="38"/>
        <end position="64"/>
    </location>
</feature>
<evidence type="ECO:0000256" key="1">
    <source>
        <dbReference type="SAM" id="MobiDB-lite"/>
    </source>
</evidence>
<comment type="caution">
    <text evidence="3">The sequence shown here is derived from an EMBL/GenBank/DDBJ whole genome shotgun (WGS) entry which is preliminary data.</text>
</comment>
<dbReference type="AlphaFoldDB" id="S8E6P9"/>
<dbReference type="PANTHER" id="PTHR46524">
    <property type="entry name" value="CW-TYPE ZINC FINGER"/>
    <property type="match status" value="1"/>
</dbReference>
<proteinExistence type="predicted"/>
<gene>
    <name evidence="3" type="ORF">M569_03237</name>
</gene>
<reference evidence="3 4" key="1">
    <citation type="journal article" date="2013" name="BMC Genomics">
        <title>The miniature genome of a carnivorous plant Genlisea aurea contains a low number of genes and short non-coding sequences.</title>
        <authorList>
            <person name="Leushkin E.V."/>
            <person name="Sutormin R.A."/>
            <person name="Nabieva E.R."/>
            <person name="Penin A.A."/>
            <person name="Kondrashov A.S."/>
            <person name="Logacheva M.D."/>
        </authorList>
    </citation>
    <scope>NUCLEOTIDE SEQUENCE [LARGE SCALE GENOMIC DNA]</scope>
</reference>
<protein>
    <recommendedName>
        <fullName evidence="2">CWZF3/5/7 THD domain-containing protein</fullName>
    </recommendedName>
</protein>
<evidence type="ECO:0000259" key="2">
    <source>
        <dbReference type="Pfam" id="PF24756"/>
    </source>
</evidence>
<feature type="region of interest" description="Disordered" evidence="1">
    <location>
        <begin position="355"/>
        <end position="377"/>
    </location>
</feature>
<keyword evidence="4" id="KW-1185">Reference proteome</keyword>
<evidence type="ECO:0000313" key="3">
    <source>
        <dbReference type="EMBL" id="EPS71523.1"/>
    </source>
</evidence>
<feature type="region of interest" description="Disordered" evidence="1">
    <location>
        <begin position="225"/>
        <end position="247"/>
    </location>
</feature>
<organism evidence="3 4">
    <name type="scientific">Genlisea aurea</name>
    <dbReference type="NCBI Taxonomy" id="192259"/>
    <lineage>
        <taxon>Eukaryota</taxon>
        <taxon>Viridiplantae</taxon>
        <taxon>Streptophyta</taxon>
        <taxon>Embryophyta</taxon>
        <taxon>Tracheophyta</taxon>
        <taxon>Spermatophyta</taxon>
        <taxon>Magnoliopsida</taxon>
        <taxon>eudicotyledons</taxon>
        <taxon>Gunneridae</taxon>
        <taxon>Pentapetalae</taxon>
        <taxon>asterids</taxon>
        <taxon>lamiids</taxon>
        <taxon>Lamiales</taxon>
        <taxon>Lentibulariaceae</taxon>
        <taxon>Genlisea</taxon>
    </lineage>
</organism>
<evidence type="ECO:0000313" key="4">
    <source>
        <dbReference type="Proteomes" id="UP000015453"/>
    </source>
</evidence>
<dbReference type="Proteomes" id="UP000015453">
    <property type="component" value="Unassembled WGS sequence"/>
</dbReference>
<dbReference type="OrthoDB" id="757982at2759"/>